<dbReference type="Proteomes" id="UP000304148">
    <property type="component" value="Chromosome"/>
</dbReference>
<dbReference type="InterPro" id="IPR058245">
    <property type="entry name" value="NreC/VraR/RcsB-like_REC"/>
</dbReference>
<evidence type="ECO:0000259" key="8">
    <source>
        <dbReference type="PROSITE" id="PS50110"/>
    </source>
</evidence>
<organism evidence="9 10">
    <name type="scientific">Paenibacillus alvei</name>
    <name type="common">Bacillus alvei</name>
    <dbReference type="NCBI Taxonomy" id="44250"/>
    <lineage>
        <taxon>Bacteria</taxon>
        <taxon>Bacillati</taxon>
        <taxon>Bacillota</taxon>
        <taxon>Bacilli</taxon>
        <taxon>Bacillales</taxon>
        <taxon>Paenibacillaceae</taxon>
        <taxon>Paenibacillus</taxon>
    </lineage>
</organism>
<evidence type="ECO:0000256" key="1">
    <source>
        <dbReference type="ARBA" id="ARBA00022553"/>
    </source>
</evidence>
<dbReference type="Pfam" id="PF02518">
    <property type="entry name" value="HATPase_c"/>
    <property type="match status" value="1"/>
</dbReference>
<evidence type="ECO:0000256" key="4">
    <source>
        <dbReference type="ARBA" id="ARBA00023163"/>
    </source>
</evidence>
<dbReference type="InterPro" id="IPR011006">
    <property type="entry name" value="CheY-like_superfamily"/>
</dbReference>
<keyword evidence="6" id="KW-1133">Transmembrane helix</keyword>
<sequence length="592" mass="67442">MIANMKNWFWYDWMIAALRTTWLLIIVISGITHPEMITAQLWAVLNTAILVYIVPLVVQYKKETWYPAFEVAMAGLFHMYVAYAAPQLIWIFVLFTMIIGLGSSQRTYVWAGILCGFIFPALNSWLANRSPFEMMFSCSLGFMMGFAFRILMQSHKQAQIIQEQKQLLGQQLAKIEELTLIEERNRLSQELHGMIGNSLTSLVDGVELLRTSVPESEHDRINALVAIAQRSLDEIRKQQYQLSQSTYSYSISSRLQQFTEEFMKSTGVTVAFRVIGSEVPLIQQMNDCLYRCLQELLTNAVHHRRASNVSVQLYFDKQQIRLQVEDNVAGMAMFQSGSGLHRMEERLHLLQGTLTVYSELEQGTVVICQMPIQAETAQNGIRLLIVDDHTIIADSLQHIFDQHVDFTVVGTAVDGQEALEACERLIPDIVLMDTPIQGMNEIETLLEMKLRWPNMKVVFMTTFEDTIQAAAALEHGADGYMLKSSREMSAAMKLVFLGGTWIDQSIAARVFEVMKQQREQLEKISPNDPYRLTQREQEILGHLCGGLRYKAIAVKMYLSEGTVRNYCSTLYAKLGVSRREEAIELARAEKIV</sequence>
<keyword evidence="4" id="KW-0804">Transcription</keyword>
<accession>A0A383RA73</accession>
<keyword evidence="2" id="KW-0805">Transcription regulation</keyword>
<keyword evidence="1 5" id="KW-0597">Phosphoprotein</keyword>
<reference evidence="10" key="1">
    <citation type="submission" date="2018-08" db="EMBL/GenBank/DDBJ databases">
        <authorList>
            <person name="Chevrot R."/>
        </authorList>
    </citation>
    <scope>NUCLEOTIDE SEQUENCE [LARGE SCALE GENOMIC DNA]</scope>
</reference>
<dbReference type="InterPro" id="IPR001789">
    <property type="entry name" value="Sig_transdc_resp-reg_receiver"/>
</dbReference>
<dbReference type="AlphaFoldDB" id="A0A383RA73"/>
<dbReference type="InterPro" id="IPR036890">
    <property type="entry name" value="HATPase_C_sf"/>
</dbReference>
<dbReference type="InterPro" id="IPR003594">
    <property type="entry name" value="HATPase_dom"/>
</dbReference>
<feature type="transmembrane region" description="Helical" evidence="6">
    <location>
        <begin position="13"/>
        <end position="32"/>
    </location>
</feature>
<evidence type="ECO:0000256" key="6">
    <source>
        <dbReference type="SAM" id="Phobius"/>
    </source>
</evidence>
<dbReference type="SMART" id="SM00421">
    <property type="entry name" value="HTH_LUXR"/>
    <property type="match status" value="1"/>
</dbReference>
<dbReference type="Pfam" id="PF00072">
    <property type="entry name" value="Response_reg"/>
    <property type="match status" value="1"/>
</dbReference>
<dbReference type="PANTHER" id="PTHR43214:SF24">
    <property type="entry name" value="TRANSCRIPTIONAL REGULATORY PROTEIN NARL-RELATED"/>
    <property type="match status" value="1"/>
</dbReference>
<keyword evidence="3" id="KW-0238">DNA-binding</keyword>
<dbReference type="Pfam" id="PF07730">
    <property type="entry name" value="HisKA_3"/>
    <property type="match status" value="1"/>
</dbReference>
<dbReference type="SMART" id="SM00448">
    <property type="entry name" value="REC"/>
    <property type="match status" value="1"/>
</dbReference>
<dbReference type="Pfam" id="PF00196">
    <property type="entry name" value="GerE"/>
    <property type="match status" value="1"/>
</dbReference>
<keyword evidence="6" id="KW-0472">Membrane</keyword>
<feature type="domain" description="HTH luxR-type" evidence="7">
    <location>
        <begin position="525"/>
        <end position="590"/>
    </location>
</feature>
<evidence type="ECO:0000259" key="7">
    <source>
        <dbReference type="PROSITE" id="PS50043"/>
    </source>
</evidence>
<dbReference type="SUPFAM" id="SSF52172">
    <property type="entry name" value="CheY-like"/>
    <property type="match status" value="1"/>
</dbReference>
<dbReference type="CDD" id="cd17535">
    <property type="entry name" value="REC_NarL-like"/>
    <property type="match status" value="1"/>
</dbReference>
<dbReference type="Gene3D" id="3.30.565.10">
    <property type="entry name" value="Histidine kinase-like ATPase, C-terminal domain"/>
    <property type="match status" value="1"/>
</dbReference>
<dbReference type="InterPro" id="IPR016032">
    <property type="entry name" value="Sig_transdc_resp-reg_C-effctor"/>
</dbReference>
<dbReference type="PRINTS" id="PR00038">
    <property type="entry name" value="HTHLUXR"/>
</dbReference>
<evidence type="ECO:0000313" key="9">
    <source>
        <dbReference type="EMBL" id="SYX83531.1"/>
    </source>
</evidence>
<feature type="transmembrane region" description="Helical" evidence="6">
    <location>
        <begin position="134"/>
        <end position="152"/>
    </location>
</feature>
<evidence type="ECO:0000256" key="2">
    <source>
        <dbReference type="ARBA" id="ARBA00023015"/>
    </source>
</evidence>
<dbReference type="Gene3D" id="3.40.50.2300">
    <property type="match status" value="1"/>
</dbReference>
<feature type="modified residue" description="4-aspartylphosphate" evidence="5">
    <location>
        <position position="433"/>
    </location>
</feature>
<feature type="transmembrane region" description="Helical" evidence="6">
    <location>
        <begin position="108"/>
        <end position="128"/>
    </location>
</feature>
<dbReference type="RefSeq" id="WP_138185603.1">
    <property type="nucleotide sequence ID" value="NZ_LS992241.1"/>
</dbReference>
<dbReference type="InterPro" id="IPR039420">
    <property type="entry name" value="WalR-like"/>
</dbReference>
<feature type="domain" description="Response regulatory" evidence="8">
    <location>
        <begin position="382"/>
        <end position="498"/>
    </location>
</feature>
<dbReference type="InterPro" id="IPR011712">
    <property type="entry name" value="Sig_transdc_His_kin_sub3_dim/P"/>
</dbReference>
<dbReference type="GO" id="GO:0003677">
    <property type="term" value="F:DNA binding"/>
    <property type="evidence" value="ECO:0007669"/>
    <property type="project" value="UniProtKB-KW"/>
</dbReference>
<feature type="transmembrane region" description="Helical" evidence="6">
    <location>
        <begin position="39"/>
        <end position="60"/>
    </location>
</feature>
<dbReference type="GO" id="GO:0006355">
    <property type="term" value="P:regulation of DNA-templated transcription"/>
    <property type="evidence" value="ECO:0007669"/>
    <property type="project" value="InterPro"/>
</dbReference>
<dbReference type="PANTHER" id="PTHR43214">
    <property type="entry name" value="TWO-COMPONENT RESPONSE REGULATOR"/>
    <property type="match status" value="1"/>
</dbReference>
<evidence type="ECO:0000256" key="3">
    <source>
        <dbReference type="ARBA" id="ARBA00023125"/>
    </source>
</evidence>
<dbReference type="InterPro" id="IPR000792">
    <property type="entry name" value="Tscrpt_reg_LuxR_C"/>
</dbReference>
<dbReference type="GO" id="GO:0046983">
    <property type="term" value="F:protein dimerization activity"/>
    <property type="evidence" value="ECO:0007669"/>
    <property type="project" value="InterPro"/>
</dbReference>
<proteinExistence type="predicted"/>
<dbReference type="CDD" id="cd16917">
    <property type="entry name" value="HATPase_UhpB-NarQ-NarX-like"/>
    <property type="match status" value="1"/>
</dbReference>
<feature type="transmembrane region" description="Helical" evidence="6">
    <location>
        <begin position="80"/>
        <end position="101"/>
    </location>
</feature>
<dbReference type="CDD" id="cd06170">
    <property type="entry name" value="LuxR_C_like"/>
    <property type="match status" value="1"/>
</dbReference>
<protein>
    <submittedName>
        <fullName evidence="9">Two-component hybrid sensor and regulator (Modular protein)</fullName>
    </submittedName>
</protein>
<dbReference type="GO" id="GO:0016020">
    <property type="term" value="C:membrane"/>
    <property type="evidence" value="ECO:0007669"/>
    <property type="project" value="InterPro"/>
</dbReference>
<evidence type="ECO:0000256" key="5">
    <source>
        <dbReference type="PROSITE-ProRule" id="PRU00169"/>
    </source>
</evidence>
<name>A0A383RA73_PAEAL</name>
<keyword evidence="6" id="KW-0812">Transmembrane</keyword>
<dbReference type="SUPFAM" id="SSF46894">
    <property type="entry name" value="C-terminal effector domain of the bipartite response regulators"/>
    <property type="match status" value="1"/>
</dbReference>
<dbReference type="Gene3D" id="1.20.5.1930">
    <property type="match status" value="1"/>
</dbReference>
<dbReference type="GO" id="GO:0000155">
    <property type="term" value="F:phosphorelay sensor kinase activity"/>
    <property type="evidence" value="ECO:0007669"/>
    <property type="project" value="InterPro"/>
</dbReference>
<dbReference type="EMBL" id="LS992241">
    <property type="protein sequence ID" value="SYX83531.1"/>
    <property type="molecule type" value="Genomic_DNA"/>
</dbReference>
<gene>
    <name evidence="9" type="ORF">PBLR_11953</name>
</gene>
<evidence type="ECO:0000313" key="10">
    <source>
        <dbReference type="Proteomes" id="UP000304148"/>
    </source>
</evidence>
<dbReference type="PROSITE" id="PS50110">
    <property type="entry name" value="RESPONSE_REGULATORY"/>
    <property type="match status" value="1"/>
</dbReference>
<dbReference type="SMART" id="SM00387">
    <property type="entry name" value="HATPase_c"/>
    <property type="match status" value="1"/>
</dbReference>
<dbReference type="SUPFAM" id="SSF55874">
    <property type="entry name" value="ATPase domain of HSP90 chaperone/DNA topoisomerase II/histidine kinase"/>
    <property type="match status" value="1"/>
</dbReference>
<dbReference type="PROSITE" id="PS50043">
    <property type="entry name" value="HTH_LUXR_2"/>
    <property type="match status" value="1"/>
</dbReference>